<feature type="transmembrane region" description="Helical" evidence="7">
    <location>
        <begin position="198"/>
        <end position="220"/>
    </location>
</feature>
<accession>S4RXB2</accession>
<protein>
    <recommendedName>
        <fullName evidence="7">Palmitoyltransferase</fullName>
        <ecNumber evidence="7">2.3.1.225</ecNumber>
    </recommendedName>
</protein>
<dbReference type="PANTHER" id="PTHR22883">
    <property type="entry name" value="ZINC FINGER DHHC DOMAIN CONTAINING PROTEIN"/>
    <property type="match status" value="1"/>
</dbReference>
<dbReference type="OMA" id="RMHLTWL"/>
<keyword evidence="4 7" id="KW-1133">Transmembrane helix</keyword>
<dbReference type="InterPro" id="IPR039859">
    <property type="entry name" value="PFA4/ZDH16/20/ERF2-like"/>
</dbReference>
<dbReference type="HOGENOM" id="CLU_027721_5_2_1"/>
<evidence type="ECO:0000313" key="9">
    <source>
        <dbReference type="Ensembl" id="ENSPMAP00000009852.1"/>
    </source>
</evidence>
<dbReference type="GO" id="GO:0005794">
    <property type="term" value="C:Golgi apparatus"/>
    <property type="evidence" value="ECO:0007669"/>
    <property type="project" value="TreeGrafter"/>
</dbReference>
<reference evidence="9" key="2">
    <citation type="submission" date="2025-09" db="UniProtKB">
        <authorList>
            <consortium name="Ensembl"/>
        </authorList>
    </citation>
    <scope>IDENTIFICATION</scope>
</reference>
<proteinExistence type="inferred from homology"/>
<comment type="domain">
    <text evidence="7">The DHHC domain is required for palmitoyltransferase activity.</text>
</comment>
<dbReference type="GeneTree" id="ENSGT00940000164006"/>
<dbReference type="GO" id="GO:0006612">
    <property type="term" value="P:protein targeting to membrane"/>
    <property type="evidence" value="ECO:0007669"/>
    <property type="project" value="TreeGrafter"/>
</dbReference>
<keyword evidence="6 7" id="KW-0012">Acyltransferase</keyword>
<dbReference type="PANTHER" id="PTHR22883:SF414">
    <property type="entry name" value="PALMITOYLTRANSFERASE ZDHHC24-RELATED"/>
    <property type="match status" value="1"/>
</dbReference>
<dbReference type="InterPro" id="IPR001594">
    <property type="entry name" value="Palmitoyltrfase_DHHC"/>
</dbReference>
<comment type="subcellular location">
    <subcellularLocation>
        <location evidence="1">Membrane</location>
        <topology evidence="1">Multi-pass membrane protein</topology>
    </subcellularLocation>
</comment>
<name>S4RXB2_PETMA</name>
<dbReference type="STRING" id="7757.ENSPMAP00000009852"/>
<feature type="transmembrane region" description="Helical" evidence="7">
    <location>
        <begin position="126"/>
        <end position="148"/>
    </location>
</feature>
<feature type="domain" description="Palmitoyltransferase DHHC" evidence="8">
    <location>
        <begin position="93"/>
        <end position="231"/>
    </location>
</feature>
<keyword evidence="2 7" id="KW-0808">Transferase</keyword>
<evidence type="ECO:0000256" key="3">
    <source>
        <dbReference type="ARBA" id="ARBA00022692"/>
    </source>
</evidence>
<dbReference type="GO" id="GO:0005783">
    <property type="term" value="C:endoplasmic reticulum"/>
    <property type="evidence" value="ECO:0007669"/>
    <property type="project" value="TreeGrafter"/>
</dbReference>
<feature type="transmembrane region" description="Helical" evidence="7">
    <location>
        <begin position="168"/>
        <end position="186"/>
    </location>
</feature>
<comment type="catalytic activity">
    <reaction evidence="7">
        <text>L-cysteinyl-[protein] + hexadecanoyl-CoA = S-hexadecanoyl-L-cysteinyl-[protein] + CoA</text>
        <dbReference type="Rhea" id="RHEA:36683"/>
        <dbReference type="Rhea" id="RHEA-COMP:10131"/>
        <dbReference type="Rhea" id="RHEA-COMP:11032"/>
        <dbReference type="ChEBI" id="CHEBI:29950"/>
        <dbReference type="ChEBI" id="CHEBI:57287"/>
        <dbReference type="ChEBI" id="CHEBI:57379"/>
        <dbReference type="ChEBI" id="CHEBI:74151"/>
        <dbReference type="EC" id="2.3.1.225"/>
    </reaction>
</comment>
<evidence type="ECO:0000256" key="1">
    <source>
        <dbReference type="ARBA" id="ARBA00004141"/>
    </source>
</evidence>
<evidence type="ECO:0000259" key="8">
    <source>
        <dbReference type="Pfam" id="PF01529"/>
    </source>
</evidence>
<feature type="transmembrane region" description="Helical" evidence="7">
    <location>
        <begin position="57"/>
        <end position="75"/>
    </location>
</feature>
<dbReference type="Pfam" id="PF01529">
    <property type="entry name" value="DHHC"/>
    <property type="match status" value="1"/>
</dbReference>
<evidence type="ECO:0000256" key="2">
    <source>
        <dbReference type="ARBA" id="ARBA00022679"/>
    </source>
</evidence>
<dbReference type="EC" id="2.3.1.225" evidence="7"/>
<organism evidence="9">
    <name type="scientific">Petromyzon marinus</name>
    <name type="common">Sea lamprey</name>
    <dbReference type="NCBI Taxonomy" id="7757"/>
    <lineage>
        <taxon>Eukaryota</taxon>
        <taxon>Metazoa</taxon>
        <taxon>Chordata</taxon>
        <taxon>Craniata</taxon>
        <taxon>Vertebrata</taxon>
        <taxon>Cyclostomata</taxon>
        <taxon>Hyperoartia</taxon>
        <taxon>Petromyzontiformes</taxon>
        <taxon>Petromyzontidae</taxon>
        <taxon>Petromyzon</taxon>
    </lineage>
</organism>
<dbReference type="AlphaFoldDB" id="S4RXB2"/>
<dbReference type="PROSITE" id="PS50216">
    <property type="entry name" value="DHHC"/>
    <property type="match status" value="1"/>
</dbReference>
<comment type="similarity">
    <text evidence="7">Belongs to the DHHC palmitoyltransferase family.</text>
</comment>
<evidence type="ECO:0000256" key="7">
    <source>
        <dbReference type="RuleBase" id="RU079119"/>
    </source>
</evidence>
<evidence type="ECO:0000256" key="4">
    <source>
        <dbReference type="ARBA" id="ARBA00022989"/>
    </source>
</evidence>
<keyword evidence="5 7" id="KW-0472">Membrane</keyword>
<reference evidence="9" key="1">
    <citation type="submission" date="2025-08" db="UniProtKB">
        <authorList>
            <consortium name="Ensembl"/>
        </authorList>
    </citation>
    <scope>IDENTIFICATION</scope>
</reference>
<keyword evidence="3 7" id="KW-0812">Transmembrane</keyword>
<dbReference type="GO" id="GO:0019706">
    <property type="term" value="F:protein-cysteine S-palmitoyltransferase activity"/>
    <property type="evidence" value="ECO:0007669"/>
    <property type="project" value="UniProtKB-EC"/>
</dbReference>
<dbReference type="SMR" id="S4RXB2"/>
<dbReference type="GO" id="GO:0016020">
    <property type="term" value="C:membrane"/>
    <property type="evidence" value="ECO:0007669"/>
    <property type="project" value="UniProtKB-SubCell"/>
</dbReference>
<evidence type="ECO:0000256" key="5">
    <source>
        <dbReference type="ARBA" id="ARBA00023136"/>
    </source>
</evidence>
<evidence type="ECO:0000256" key="6">
    <source>
        <dbReference type="ARBA" id="ARBA00023315"/>
    </source>
</evidence>
<dbReference type="Ensembl" id="ENSPMAT00000009894.1">
    <property type="protein sequence ID" value="ENSPMAP00000009852.1"/>
    <property type="gene ID" value="ENSPMAG00000008949.1"/>
</dbReference>
<sequence>RRAAMRFLLGLLASVGHWLPIVLTSTMVAMVFAQGNLLILGQGAAEEGSWESLPSLLLAWLLLVGVLGNMGLFMWRDPSIKRVFLPSHQGQGWRYCYHCESYVPPRSHHCFECHVCVLRRDHHCVFFGRCVGFANLPAFVACLLHLWLGLLYSLVLNAHTLVALVQQGFSVRLLLSLFMPWLMWILGQMDSWDFLSTFVADMSFVGFLFVSGMLAFHMWIVAHGQTSAEWTHGFKRYDLGLQRNLQTLGDRWYLLWLSPFLPARLPPGDGIHFTEGHSAAPQTASAP</sequence>